<proteinExistence type="predicted"/>
<evidence type="ECO:0000313" key="1">
    <source>
        <dbReference type="EMBL" id="QCP36293.1"/>
    </source>
</evidence>
<organism evidence="1 2">
    <name type="scientific">Anaerostipes rhamnosivorans</name>
    <dbReference type="NCBI Taxonomy" id="1229621"/>
    <lineage>
        <taxon>Bacteria</taxon>
        <taxon>Bacillati</taxon>
        <taxon>Bacillota</taxon>
        <taxon>Clostridia</taxon>
        <taxon>Lachnospirales</taxon>
        <taxon>Lachnospiraceae</taxon>
        <taxon>Anaerostipes</taxon>
    </lineage>
</organism>
<dbReference type="Pfam" id="PF18988">
    <property type="entry name" value="DUF5721"/>
    <property type="match status" value="1"/>
</dbReference>
<protein>
    <submittedName>
        <fullName evidence="1">Uncharacterized protein</fullName>
    </submittedName>
</protein>
<dbReference type="KEGG" id="arf:AR1Y2_2839"/>
<gene>
    <name evidence="1" type="ORF">AR1Y2_2839</name>
</gene>
<sequence>MISIEIEQVKTFMAGLLTGAMCDDFMLYEGKLSMEITYEFDGKMQKDFYDTDEWEILKEYPYIPWKMEKQKIFALIKGKKTPLSFQFVLMLDPKRMAGFLSKYNIPERSENIGGLFLNIYFDRESLKCTTGVSRKTFVLDKTLELAWDEEMKMFLKGK</sequence>
<dbReference type="RefSeq" id="WP_137329548.1">
    <property type="nucleotide sequence ID" value="NZ_CP040058.1"/>
</dbReference>
<reference evidence="1 2" key="1">
    <citation type="submission" date="2019-05" db="EMBL/GenBank/DDBJ databases">
        <title>Complete genome sequencing of Anaerostipes rhamnosivorans.</title>
        <authorList>
            <person name="Bui T.P.N."/>
            <person name="de Vos W.M."/>
        </authorList>
    </citation>
    <scope>NUCLEOTIDE SEQUENCE [LARGE SCALE GENOMIC DNA]</scope>
    <source>
        <strain evidence="1 2">1y2</strain>
    </source>
</reference>
<keyword evidence="2" id="KW-1185">Reference proteome</keyword>
<dbReference type="EMBL" id="CP040058">
    <property type="protein sequence ID" value="QCP36293.1"/>
    <property type="molecule type" value="Genomic_DNA"/>
</dbReference>
<dbReference type="Proteomes" id="UP000298653">
    <property type="component" value="Chromosome"/>
</dbReference>
<dbReference type="OrthoDB" id="9787986at2"/>
<accession>A0A4P8IJV9</accession>
<evidence type="ECO:0000313" key="2">
    <source>
        <dbReference type="Proteomes" id="UP000298653"/>
    </source>
</evidence>
<dbReference type="InterPro" id="IPR043779">
    <property type="entry name" value="DUF5721"/>
</dbReference>
<name>A0A4P8IJV9_9FIRM</name>
<dbReference type="AlphaFoldDB" id="A0A4P8IJV9"/>